<feature type="region of interest" description="Disordered" evidence="1">
    <location>
        <begin position="1"/>
        <end position="30"/>
    </location>
</feature>
<feature type="compositionally biased region" description="Polar residues" evidence="1">
    <location>
        <begin position="1"/>
        <end position="15"/>
    </location>
</feature>
<proteinExistence type="predicted"/>
<dbReference type="EMBL" id="QZWG01000003">
    <property type="protein sequence ID" value="RZC20398.1"/>
    <property type="molecule type" value="Genomic_DNA"/>
</dbReference>
<organism evidence="3 4">
    <name type="scientific">Glycine soja</name>
    <name type="common">Wild soybean</name>
    <dbReference type="NCBI Taxonomy" id="3848"/>
    <lineage>
        <taxon>Eukaryota</taxon>
        <taxon>Viridiplantae</taxon>
        <taxon>Streptophyta</taxon>
        <taxon>Embryophyta</taxon>
        <taxon>Tracheophyta</taxon>
        <taxon>Spermatophyta</taxon>
        <taxon>Magnoliopsida</taxon>
        <taxon>eudicotyledons</taxon>
        <taxon>Gunneridae</taxon>
        <taxon>Pentapetalae</taxon>
        <taxon>rosids</taxon>
        <taxon>fabids</taxon>
        <taxon>Fabales</taxon>
        <taxon>Fabaceae</taxon>
        <taxon>Papilionoideae</taxon>
        <taxon>50 kb inversion clade</taxon>
        <taxon>NPAAA clade</taxon>
        <taxon>indigoferoid/millettioid clade</taxon>
        <taxon>Phaseoleae</taxon>
        <taxon>Glycine</taxon>
        <taxon>Glycine subgen. Soja</taxon>
    </lineage>
</organism>
<gene>
    <name evidence="3" type="ORF">D0Y65_007003</name>
</gene>
<evidence type="ECO:0000256" key="1">
    <source>
        <dbReference type="SAM" id="MobiDB-lite"/>
    </source>
</evidence>
<evidence type="ECO:0000313" key="3">
    <source>
        <dbReference type="EMBL" id="RZC20398.1"/>
    </source>
</evidence>
<keyword evidence="4" id="KW-1185">Reference proteome</keyword>
<dbReference type="Proteomes" id="UP000289340">
    <property type="component" value="Chromosome 3"/>
</dbReference>
<sequence length="206" mass="22747">MDTIRSTTTISVQQRTPTKKTKPKKKNTPHPVKVVYISNPMKIKTSASEFRALVQELTGQDAESPPDPTRFHGLIHPDSSSSVDHIEEEEDNVHSVNCVVPPAVADENMSLAGCYEEEQQQQPSSMESINNFEPLDDDDVFTPQMIENISALLPASVFYESPHLNHWALDCDGSLGICMLVRLIGRVFMHGGSGDYVLYSCGGISE</sequence>
<protein>
    <submittedName>
        <fullName evidence="3">Sigma factor binding protein 2, chloroplastic</fullName>
    </submittedName>
</protein>
<accession>A0A445LBD8</accession>
<feature type="domain" description="VQ" evidence="2">
    <location>
        <begin position="37"/>
        <end position="62"/>
    </location>
</feature>
<dbReference type="PANTHER" id="PTHR33624:SF2">
    <property type="entry name" value="SIGMA FACTOR BINDING PROTEIN 1, CHLOROPLASTIC"/>
    <property type="match status" value="1"/>
</dbReference>
<comment type="caution">
    <text evidence="3">The sequence shown here is derived from an EMBL/GenBank/DDBJ whole genome shotgun (WGS) entry which is preliminary data.</text>
</comment>
<feature type="compositionally biased region" description="Basic residues" evidence="1">
    <location>
        <begin position="17"/>
        <end position="28"/>
    </location>
</feature>
<evidence type="ECO:0000259" key="2">
    <source>
        <dbReference type="Pfam" id="PF05678"/>
    </source>
</evidence>
<dbReference type="Pfam" id="PF05678">
    <property type="entry name" value="VQ"/>
    <property type="match status" value="1"/>
</dbReference>
<reference evidence="3 4" key="1">
    <citation type="submission" date="2018-09" db="EMBL/GenBank/DDBJ databases">
        <title>A high-quality reference genome of wild soybean provides a powerful tool to mine soybean genomes.</title>
        <authorList>
            <person name="Xie M."/>
            <person name="Chung C.Y.L."/>
            <person name="Li M.-W."/>
            <person name="Wong F.-L."/>
            <person name="Chan T.-F."/>
            <person name="Lam H.-M."/>
        </authorList>
    </citation>
    <scope>NUCLEOTIDE SEQUENCE [LARGE SCALE GENOMIC DNA]</scope>
    <source>
        <strain evidence="4">cv. W05</strain>
        <tissue evidence="3">Hypocotyl of etiolated seedlings</tissue>
    </source>
</reference>
<dbReference type="InterPro" id="IPR039335">
    <property type="entry name" value="SIB1/2"/>
</dbReference>
<dbReference type="PANTHER" id="PTHR33624">
    <property type="entry name" value="SIGMA FACTOR BINDING PROTEIN 1, CHLOROPLASTIC"/>
    <property type="match status" value="1"/>
</dbReference>
<name>A0A445LBD8_GLYSO</name>
<evidence type="ECO:0000313" key="4">
    <source>
        <dbReference type="Proteomes" id="UP000289340"/>
    </source>
</evidence>
<dbReference type="InterPro" id="IPR008889">
    <property type="entry name" value="VQ"/>
</dbReference>
<dbReference type="AlphaFoldDB" id="A0A445LBD8"/>